<dbReference type="Proteomes" id="UP000440732">
    <property type="component" value="Unassembled WGS sequence"/>
</dbReference>
<dbReference type="Proteomes" id="UP000476176">
    <property type="component" value="Unassembled WGS sequence"/>
</dbReference>
<dbReference type="Proteomes" id="UP000460718">
    <property type="component" value="Unassembled WGS sequence"/>
</dbReference>
<dbReference type="Proteomes" id="UP000429523">
    <property type="component" value="Unassembled WGS sequence"/>
</dbReference>
<keyword evidence="11" id="KW-1185">Reference proteome</keyword>
<gene>
    <name evidence="9" type="ORF">PF001_g13720</name>
    <name evidence="7" type="ORF">PF002_g15344</name>
    <name evidence="8" type="ORF">PF004_g8007</name>
    <name evidence="6" type="ORF">PF005_g12601</name>
    <name evidence="5" type="ORF">PF006_g13050</name>
    <name evidence="3" type="ORF">PF007_g14210</name>
    <name evidence="1" type="ORF">PF009_g15244</name>
    <name evidence="4" type="ORF">PF010_g11921</name>
    <name evidence="2" type="ORF">PF011_g12964</name>
</gene>
<evidence type="ECO:0000313" key="6">
    <source>
        <dbReference type="EMBL" id="KAE9207463.1"/>
    </source>
</evidence>
<evidence type="ECO:0000313" key="1">
    <source>
        <dbReference type="EMBL" id="KAE8934791.1"/>
    </source>
</evidence>
<evidence type="ECO:0000313" key="15">
    <source>
        <dbReference type="Proteomes" id="UP000441208"/>
    </source>
</evidence>
<evidence type="ECO:0000313" key="4">
    <source>
        <dbReference type="EMBL" id="KAE9108427.1"/>
    </source>
</evidence>
<evidence type="ECO:0000313" key="16">
    <source>
        <dbReference type="Proteomes" id="UP000460718"/>
    </source>
</evidence>
<evidence type="ECO:0000313" key="14">
    <source>
        <dbReference type="Proteomes" id="UP000440732"/>
    </source>
</evidence>
<evidence type="ECO:0000313" key="5">
    <source>
        <dbReference type="EMBL" id="KAE9141801.1"/>
    </source>
</evidence>
<dbReference type="Proteomes" id="UP000441208">
    <property type="component" value="Unassembled WGS sequence"/>
</dbReference>
<dbReference type="Proteomes" id="UP000488956">
    <property type="component" value="Unassembled WGS sequence"/>
</dbReference>
<dbReference type="Proteomes" id="UP000437068">
    <property type="component" value="Unassembled WGS sequence"/>
</dbReference>
<evidence type="ECO:0000313" key="18">
    <source>
        <dbReference type="Proteomes" id="UP000488956"/>
    </source>
</evidence>
<dbReference type="EMBL" id="QXGF01000870">
    <property type="protein sequence ID" value="KAE8934791.1"/>
    <property type="molecule type" value="Genomic_DNA"/>
</dbReference>
<dbReference type="Proteomes" id="UP000433483">
    <property type="component" value="Unassembled WGS sequence"/>
</dbReference>
<dbReference type="EMBL" id="QXFW01000776">
    <property type="protein sequence ID" value="KAE9003284.1"/>
    <property type="molecule type" value="Genomic_DNA"/>
</dbReference>
<evidence type="ECO:0000313" key="13">
    <source>
        <dbReference type="Proteomes" id="UP000440367"/>
    </source>
</evidence>
<evidence type="ECO:0000313" key="7">
    <source>
        <dbReference type="EMBL" id="KAE9222228.1"/>
    </source>
</evidence>
<dbReference type="EMBL" id="QXGB01000672">
    <property type="protein sequence ID" value="KAE9207463.1"/>
    <property type="molecule type" value="Genomic_DNA"/>
</dbReference>
<dbReference type="EMBL" id="QXGE01000820">
    <property type="protein sequence ID" value="KAE9303093.1"/>
    <property type="molecule type" value="Genomic_DNA"/>
</dbReference>
<evidence type="ECO:0000313" key="17">
    <source>
        <dbReference type="Proteomes" id="UP000476176"/>
    </source>
</evidence>
<dbReference type="EMBL" id="QXGC01000363">
    <property type="protein sequence ID" value="KAE9239275.1"/>
    <property type="molecule type" value="Genomic_DNA"/>
</dbReference>
<accession>A0A6A3KHK4</accession>
<evidence type="ECO:0000313" key="2">
    <source>
        <dbReference type="EMBL" id="KAE9003284.1"/>
    </source>
</evidence>
<evidence type="ECO:0000313" key="9">
    <source>
        <dbReference type="EMBL" id="KAE9303093.1"/>
    </source>
</evidence>
<dbReference type="Proteomes" id="UP000440367">
    <property type="component" value="Unassembled WGS sequence"/>
</dbReference>
<proteinExistence type="predicted"/>
<organism evidence="2 16">
    <name type="scientific">Phytophthora fragariae</name>
    <dbReference type="NCBI Taxonomy" id="53985"/>
    <lineage>
        <taxon>Eukaryota</taxon>
        <taxon>Sar</taxon>
        <taxon>Stramenopiles</taxon>
        <taxon>Oomycota</taxon>
        <taxon>Peronosporomycetes</taxon>
        <taxon>Peronosporales</taxon>
        <taxon>Peronosporaceae</taxon>
        <taxon>Phytophthora</taxon>
    </lineage>
</organism>
<evidence type="ECO:0000313" key="12">
    <source>
        <dbReference type="Proteomes" id="UP000437068"/>
    </source>
</evidence>
<protein>
    <submittedName>
        <fullName evidence="2">Uncharacterized protein</fullName>
    </submittedName>
</protein>
<evidence type="ECO:0000313" key="10">
    <source>
        <dbReference type="Proteomes" id="UP000429523"/>
    </source>
</evidence>
<name>A0A6A3KHK4_9STRA</name>
<comment type="caution">
    <text evidence="2">The sequence shown here is derived from an EMBL/GenBank/DDBJ whole genome shotgun (WGS) entry which is preliminary data.</text>
</comment>
<dbReference type="EMBL" id="QXGA01000759">
    <property type="protein sequence ID" value="KAE9141801.1"/>
    <property type="molecule type" value="Genomic_DNA"/>
</dbReference>
<dbReference type="EMBL" id="QXFZ01000814">
    <property type="protein sequence ID" value="KAE9103984.1"/>
    <property type="molecule type" value="Genomic_DNA"/>
</dbReference>
<evidence type="ECO:0000313" key="11">
    <source>
        <dbReference type="Proteomes" id="UP000433483"/>
    </source>
</evidence>
<dbReference type="EMBL" id="QXGD01000858">
    <property type="protein sequence ID" value="KAE9222228.1"/>
    <property type="molecule type" value="Genomic_DNA"/>
</dbReference>
<sequence length="98" mass="11291">MSTAFELGILWVAANEGSVVFAETMLPQGAVVANYLLDTTQSDGVQWLLDNKYMKMYQNKSASTFSTLARERKLDMMQQVARLHDKKRLTKDWIDKWD</sequence>
<evidence type="ECO:0000313" key="8">
    <source>
        <dbReference type="EMBL" id="KAE9239275.1"/>
    </source>
</evidence>
<reference evidence="16 17" key="1">
    <citation type="submission" date="2018-09" db="EMBL/GenBank/DDBJ databases">
        <title>Genomic investigation of the strawberry pathogen Phytophthora fragariae indicates pathogenicity is determined by transcriptional variation in three key races.</title>
        <authorList>
            <person name="Adams T.M."/>
            <person name="Armitage A.D."/>
            <person name="Sobczyk M.K."/>
            <person name="Bates H.J."/>
            <person name="Dunwell J.M."/>
            <person name="Nellist C.F."/>
            <person name="Harrison R.J."/>
        </authorList>
    </citation>
    <scope>NUCLEOTIDE SEQUENCE [LARGE SCALE GENOMIC DNA]</scope>
    <source>
        <strain evidence="9 12">A4</strain>
        <strain evidence="7 13">BC-1</strain>
        <strain evidence="8 17">BC-23</strain>
        <strain evidence="6 11">NOV-27</strain>
        <strain evidence="5 14">NOV-5</strain>
        <strain evidence="3 15">NOV-71</strain>
        <strain evidence="1 10">NOV-9</strain>
        <strain evidence="4 18">ONT-3</strain>
        <strain evidence="2 16">SCRP245</strain>
    </source>
</reference>
<dbReference type="EMBL" id="QXFX01000649">
    <property type="protein sequence ID" value="KAE9108427.1"/>
    <property type="molecule type" value="Genomic_DNA"/>
</dbReference>
<dbReference type="AlphaFoldDB" id="A0A6A3KHK4"/>
<evidence type="ECO:0000313" key="3">
    <source>
        <dbReference type="EMBL" id="KAE9103984.1"/>
    </source>
</evidence>